<dbReference type="GO" id="GO:0003676">
    <property type="term" value="F:nucleic acid binding"/>
    <property type="evidence" value="ECO:0007669"/>
    <property type="project" value="InterPro"/>
</dbReference>
<evidence type="ECO:0000256" key="5">
    <source>
        <dbReference type="SAM" id="MobiDB-lite"/>
    </source>
</evidence>
<dbReference type="GO" id="GO:0008270">
    <property type="term" value="F:zinc ion binding"/>
    <property type="evidence" value="ECO:0007669"/>
    <property type="project" value="UniProtKB-KW"/>
</dbReference>
<dbReference type="STRING" id="97972.A0A2V1E739"/>
<dbReference type="GO" id="GO:0031431">
    <property type="term" value="C:Dbf4-dependent protein kinase complex"/>
    <property type="evidence" value="ECO:0007669"/>
    <property type="project" value="TreeGrafter"/>
</dbReference>
<dbReference type="SMART" id="SM00586">
    <property type="entry name" value="ZnF_DBF"/>
    <property type="match status" value="1"/>
</dbReference>
<dbReference type="InterPro" id="IPR055116">
    <property type="entry name" value="DBF4_BRCT"/>
</dbReference>
<evidence type="ECO:0000313" key="7">
    <source>
        <dbReference type="EMBL" id="PVI05075.1"/>
    </source>
</evidence>
<dbReference type="InterPro" id="IPR006572">
    <property type="entry name" value="Znf_DBF"/>
</dbReference>
<dbReference type="EMBL" id="KZ805316">
    <property type="protein sequence ID" value="PVI05075.1"/>
    <property type="molecule type" value="Genomic_DNA"/>
</dbReference>
<dbReference type="CDD" id="cd00027">
    <property type="entry name" value="BRCT"/>
    <property type="match status" value="1"/>
</dbReference>
<feature type="compositionally biased region" description="Low complexity" evidence="5">
    <location>
        <begin position="363"/>
        <end position="375"/>
    </location>
</feature>
<dbReference type="PANTHER" id="PTHR15375:SF26">
    <property type="entry name" value="PROTEIN CHIFFON"/>
    <property type="match status" value="1"/>
</dbReference>
<dbReference type="InterPro" id="IPR038545">
    <property type="entry name" value="Znf_DBF_sf"/>
</dbReference>
<dbReference type="Pfam" id="PF07535">
    <property type="entry name" value="zf-DBF"/>
    <property type="match status" value="1"/>
</dbReference>
<protein>
    <recommendedName>
        <fullName evidence="6">DBF4-type domain-containing protein</fullName>
    </recommendedName>
</protein>
<keyword evidence="8" id="KW-1185">Reference proteome</keyword>
<evidence type="ECO:0000256" key="4">
    <source>
        <dbReference type="PROSITE-ProRule" id="PRU00600"/>
    </source>
</evidence>
<dbReference type="GO" id="GO:1901987">
    <property type="term" value="P:regulation of cell cycle phase transition"/>
    <property type="evidence" value="ECO:0007669"/>
    <property type="project" value="TreeGrafter"/>
</dbReference>
<dbReference type="Gene3D" id="6.10.250.3410">
    <property type="entry name" value="DBF zinc finger"/>
    <property type="match status" value="1"/>
</dbReference>
<dbReference type="InterPro" id="IPR051590">
    <property type="entry name" value="Replication_Regulatory_Kinase"/>
</dbReference>
<dbReference type="InterPro" id="IPR013939">
    <property type="entry name" value="Regulatory_Dfp1/Him1"/>
</dbReference>
<keyword evidence="3" id="KW-0862">Zinc</keyword>
<dbReference type="FunFam" id="6.10.250.3410:FF:000001">
    <property type="entry name" value="Protein DBF4 homolog A"/>
    <property type="match status" value="1"/>
</dbReference>
<proteinExistence type="predicted"/>
<dbReference type="InterPro" id="IPR036420">
    <property type="entry name" value="BRCT_dom_sf"/>
</dbReference>
<dbReference type="GO" id="GO:0010571">
    <property type="term" value="P:positive regulation of nuclear cell cycle DNA replication"/>
    <property type="evidence" value="ECO:0007669"/>
    <property type="project" value="TreeGrafter"/>
</dbReference>
<dbReference type="Pfam" id="PF22437">
    <property type="entry name" value="DBF4_BRCT"/>
    <property type="match status" value="1"/>
</dbReference>
<name>A0A2V1E739_9PLEO</name>
<dbReference type="Proteomes" id="UP000244855">
    <property type="component" value="Unassembled WGS sequence"/>
</dbReference>
<dbReference type="Pfam" id="PF08630">
    <property type="entry name" value="Dfp1_Him1_M"/>
    <property type="match status" value="1"/>
</dbReference>
<dbReference type="AlphaFoldDB" id="A0A2V1E739"/>
<dbReference type="OrthoDB" id="21380at2759"/>
<evidence type="ECO:0000259" key="6">
    <source>
        <dbReference type="PROSITE" id="PS51265"/>
    </source>
</evidence>
<dbReference type="PANTHER" id="PTHR15375">
    <property type="entry name" value="ACTIVATOR OF S-PHASE KINASE-RELATED"/>
    <property type="match status" value="1"/>
</dbReference>
<keyword evidence="2 4" id="KW-0863">Zinc-finger</keyword>
<accession>A0A2V1E739</accession>
<evidence type="ECO:0000256" key="2">
    <source>
        <dbReference type="ARBA" id="ARBA00022771"/>
    </source>
</evidence>
<feature type="region of interest" description="Disordered" evidence="5">
    <location>
        <begin position="25"/>
        <end position="63"/>
    </location>
</feature>
<sequence length="607" mass="68075">MAAVAVPPSPQFVDAMANRRVPLANLQHATNSPLRAPQVGGKRQRSNASEQRDLAQGQPASKKHIIEVDDADGRRSGLVRRSGAPTTALTRKLQEARGELKAVPKHVEKTQRTTNDLEQIRQWQRHYRKLFPSFVFYFESIPEDAKYKIIRQTHILGAREVKFFSKEVTHVITARAIPRDLESSSSSTAKGFVNPQLVSKTSIFDTALQNYNKATNGDILHKAKELGMKLWTVDKLQKILDTLLNRGTDEDVHGTRQVAQQPKARQGDLQKLLENEKLNGTSDRDYSAAAQDMIPLRGYYVYVHDMDELTRPVMIREYPKVAKREDGKWPQFRISGTGKCPFVEDRDHARRQQQEEVEKARKAAAAPRTRAATATQDKRVLNENNNLARRCTAPVPSVKEESKALDPPQQIPTKRPNPDSMPPMFGSAQASLRAMPRFIGGEPIASGLQQSNITSAIRSQAISSTAAAPGARAGNSKEVNQLKRKVLEKNSVPSTNTNSGQSSTMNDVHLKAAFNQESAQPIRAAKRKAQESLGYIREDGEEGARRVTVVRRKKPVEKELKPGYCENCREKFNDFDEHVVSRKHRKFAQAADNWLELDQLLAQLVRE</sequence>
<feature type="region of interest" description="Disordered" evidence="5">
    <location>
        <begin position="347"/>
        <end position="378"/>
    </location>
</feature>
<gene>
    <name evidence="7" type="ORF">DM02DRAFT_517252</name>
</gene>
<feature type="compositionally biased region" description="Basic and acidic residues" evidence="5">
    <location>
        <begin position="347"/>
        <end position="361"/>
    </location>
</feature>
<dbReference type="PROSITE" id="PS51265">
    <property type="entry name" value="ZF_DBF4"/>
    <property type="match status" value="1"/>
</dbReference>
<feature type="domain" description="DBF4-type" evidence="6">
    <location>
        <begin position="558"/>
        <end position="607"/>
    </location>
</feature>
<dbReference type="Gene3D" id="3.40.50.10190">
    <property type="entry name" value="BRCT domain"/>
    <property type="match status" value="1"/>
</dbReference>
<dbReference type="SUPFAM" id="SSF52113">
    <property type="entry name" value="BRCT domain"/>
    <property type="match status" value="1"/>
</dbReference>
<evidence type="ECO:0000313" key="8">
    <source>
        <dbReference type="Proteomes" id="UP000244855"/>
    </source>
</evidence>
<evidence type="ECO:0000256" key="1">
    <source>
        <dbReference type="ARBA" id="ARBA00022723"/>
    </source>
</evidence>
<dbReference type="GO" id="GO:0043539">
    <property type="term" value="F:protein serine/threonine kinase activator activity"/>
    <property type="evidence" value="ECO:0007669"/>
    <property type="project" value="TreeGrafter"/>
</dbReference>
<evidence type="ECO:0000256" key="3">
    <source>
        <dbReference type="ARBA" id="ARBA00022833"/>
    </source>
</evidence>
<keyword evidence="1" id="KW-0479">Metal-binding</keyword>
<reference evidence="7 8" key="1">
    <citation type="journal article" date="2018" name="Sci. Rep.">
        <title>Comparative genomics provides insights into the lifestyle and reveals functional heterogeneity of dark septate endophytic fungi.</title>
        <authorList>
            <person name="Knapp D.G."/>
            <person name="Nemeth J.B."/>
            <person name="Barry K."/>
            <person name="Hainaut M."/>
            <person name="Henrissat B."/>
            <person name="Johnson J."/>
            <person name="Kuo A."/>
            <person name="Lim J.H.P."/>
            <person name="Lipzen A."/>
            <person name="Nolan M."/>
            <person name="Ohm R.A."/>
            <person name="Tamas L."/>
            <person name="Grigoriev I.V."/>
            <person name="Spatafora J.W."/>
            <person name="Nagy L.G."/>
            <person name="Kovacs G.M."/>
        </authorList>
    </citation>
    <scope>NUCLEOTIDE SEQUENCE [LARGE SCALE GENOMIC DNA]</scope>
    <source>
        <strain evidence="7 8">DSE2036</strain>
    </source>
</reference>
<organism evidence="7 8">
    <name type="scientific">Periconia macrospinosa</name>
    <dbReference type="NCBI Taxonomy" id="97972"/>
    <lineage>
        <taxon>Eukaryota</taxon>
        <taxon>Fungi</taxon>
        <taxon>Dikarya</taxon>
        <taxon>Ascomycota</taxon>
        <taxon>Pezizomycotina</taxon>
        <taxon>Dothideomycetes</taxon>
        <taxon>Pleosporomycetidae</taxon>
        <taxon>Pleosporales</taxon>
        <taxon>Massarineae</taxon>
        <taxon>Periconiaceae</taxon>
        <taxon>Periconia</taxon>
    </lineage>
</organism>
<feature type="region of interest" description="Disordered" evidence="5">
    <location>
        <begin position="391"/>
        <end position="427"/>
    </location>
</feature>